<evidence type="ECO:0000313" key="4">
    <source>
        <dbReference type="EMBL" id="TMW88963.1"/>
    </source>
</evidence>
<dbReference type="PANTHER" id="PTHR23500:SF492">
    <property type="entry name" value="SUGAR TRANSPORT PROTEIN 14-LIKE"/>
    <property type="match status" value="1"/>
</dbReference>
<dbReference type="EMBL" id="RXGB01004777">
    <property type="protein sequence ID" value="TMW88963.1"/>
    <property type="molecule type" value="Genomic_DNA"/>
</dbReference>
<reference evidence="4" key="1">
    <citation type="submission" date="2019-05" db="EMBL/GenBank/DDBJ databases">
        <title>The de novo reference genome and transcriptome assemblies of the wild tomato species Solanum chilense.</title>
        <authorList>
            <person name="Stam R."/>
            <person name="Nosenko T."/>
            <person name="Hoerger A.C."/>
            <person name="Stephan W."/>
            <person name="Seidel M.A."/>
            <person name="Kuhn J.M.M."/>
            <person name="Haberer G."/>
            <person name="Tellier A."/>
        </authorList>
    </citation>
    <scope>NUCLEOTIDE SEQUENCE</scope>
    <source>
        <tissue evidence="4">Mature leaves</tissue>
    </source>
</reference>
<name>A0A6N2BA50_SOLCI</name>
<gene>
    <name evidence="4" type="ORF">EJD97_017833</name>
</gene>
<keyword evidence="3" id="KW-0472">Membrane</keyword>
<sequence>MPLVGFYSLLSGPCDWTTASYPEGTELLGASLEMTASTFMSLIMNPTMMWIICFMKFWVFAFFAVGILCVGWLICKFLPERARKMDGESNEDMWRVHWFWKRFLPKEDRDEIV</sequence>
<evidence type="ECO:0008006" key="5">
    <source>
        <dbReference type="Google" id="ProtNLM"/>
    </source>
</evidence>
<dbReference type="InterPro" id="IPR045262">
    <property type="entry name" value="STP/PLT_plant"/>
</dbReference>
<keyword evidence="3" id="KW-1133">Transmembrane helix</keyword>
<dbReference type="PANTHER" id="PTHR23500">
    <property type="entry name" value="SOLUTE CARRIER FAMILY 2, FACILITATED GLUCOSE TRANSPORTER"/>
    <property type="match status" value="1"/>
</dbReference>
<comment type="similarity">
    <text evidence="1">Belongs to the major facilitator superfamily. Sugar transporter (TC 2.A.1.1) family.</text>
</comment>
<dbReference type="GO" id="GO:0015144">
    <property type="term" value="F:carbohydrate transmembrane transporter activity"/>
    <property type="evidence" value="ECO:0007669"/>
    <property type="project" value="InterPro"/>
</dbReference>
<comment type="caution">
    <text evidence="4">The sequence shown here is derived from an EMBL/GenBank/DDBJ whole genome shotgun (WGS) entry which is preliminary data.</text>
</comment>
<evidence type="ECO:0000256" key="1">
    <source>
        <dbReference type="ARBA" id="ARBA00010992"/>
    </source>
</evidence>
<evidence type="ECO:0000256" key="3">
    <source>
        <dbReference type="SAM" id="Phobius"/>
    </source>
</evidence>
<protein>
    <recommendedName>
        <fullName evidence="5">Major facilitator superfamily (MFS) profile domain-containing protein</fullName>
    </recommendedName>
</protein>
<dbReference type="AlphaFoldDB" id="A0A6N2BA50"/>
<feature type="transmembrane region" description="Helical" evidence="3">
    <location>
        <begin position="48"/>
        <end position="75"/>
    </location>
</feature>
<accession>A0A6N2BA50</accession>
<proteinExistence type="inferred from homology"/>
<keyword evidence="2" id="KW-0813">Transport</keyword>
<evidence type="ECO:0000256" key="2">
    <source>
        <dbReference type="ARBA" id="ARBA00022448"/>
    </source>
</evidence>
<keyword evidence="3" id="KW-0812">Transmembrane</keyword>
<organism evidence="4">
    <name type="scientific">Solanum chilense</name>
    <name type="common">Tomato</name>
    <name type="synonym">Lycopersicon chilense</name>
    <dbReference type="NCBI Taxonomy" id="4083"/>
    <lineage>
        <taxon>Eukaryota</taxon>
        <taxon>Viridiplantae</taxon>
        <taxon>Streptophyta</taxon>
        <taxon>Embryophyta</taxon>
        <taxon>Tracheophyta</taxon>
        <taxon>Spermatophyta</taxon>
        <taxon>Magnoliopsida</taxon>
        <taxon>eudicotyledons</taxon>
        <taxon>Gunneridae</taxon>
        <taxon>Pentapetalae</taxon>
        <taxon>asterids</taxon>
        <taxon>lamiids</taxon>
        <taxon>Solanales</taxon>
        <taxon>Solanaceae</taxon>
        <taxon>Solanoideae</taxon>
        <taxon>Solaneae</taxon>
        <taxon>Solanum</taxon>
        <taxon>Solanum subgen. Lycopersicon</taxon>
    </lineage>
</organism>